<keyword evidence="3" id="KW-1133">Transmembrane helix</keyword>
<dbReference type="RefSeq" id="WP_163764578.1">
    <property type="nucleotide sequence ID" value="NZ_JAAGYR010000012.1"/>
</dbReference>
<sequence>MSGVQVEKFALKLSSVEVYIDNIDLKVQLQDLLTRTVYAKNLAVDNVEVRLLPSTEPKETVSSSSGALFPQLPINLKADKVALGHFSLLQANAEALPITFSQLEANDFVWNQQVARLDLVNLNTHHKEADSQLKGYIEFSDITQNNLPLNIQLSTQHSTQNPQSFLCMSLPKPVAEMLDDASCALDLQIVAKGNLDALDLTLDGNGKDITIQGQTLLSLSDIIPVHTLQADIAIQNVANIKANAQLQKDSTANRQLVADIVVRQANLNGVMPKSQLNADIHLQANSPSTTQLDTLNTQVNIHDGSLWNGEVTKGTVDLGLDFKEVFSAENAQTLLENLYIHKADIDLSLGKNTLKTEGRLGHEDDIFSLKAQFPTLSTIYQGIGESASAEIYAKGALSKHQLNATVGYTPGKTQDFGSAPITVVLDMQNRLKNLLQDFQWDAEIVALNAQHKDYRLDLEDNLALSFQTGDVLKWSLGKTIFSLRPPQGKTANIVHYASSQEGDRITSSGEAQNITFEKSIYNATWDIQQQADLQAGITIHRQGEQTLGLQANPLANIRQLVVKANSTGQRYHLTAEGEGENTVIHAIVDANMDKPLVLDKADFNITLSDGTQLVGNAVIQPTENQQGDLIDIDLQAQKLVLNKWTTIPLVFNGKIKANAHLSQQQSLVDVKVNATVDEGSTWNKQKLQGKMDVLIKQKSPEVLTAQHYEPSEKLVTRFNPNLYHIEQLDTDIRLGQSLLFTKGSFGQEGDTLLLDVQLPKFADIDPTLNGGLMAKGTLSGSMQNHLVDVSAEYALTGQVSAKSSDLIRASVKAEGGWQTLSDQKNGWSGRIQTLDGSYEGYQLNQQKTLDLTVIPMGENNLPEWKVGETIWRVYLTPKDFVDIQQLGSTGQNGQWTTKGAIHGFVFNQRLIDTLNKFMQATESNNGIVIRNQHKVSVPNLVFDVDWDLAFNKALKGTANIVRRSGDFIVPLQQQQLVLGLENLALHLTAEPKGAENSLIHAQLIVDTKEKGNAQLTLQSMLKGLNPDLKGGTQLSAKGGIKDIAWASVFTNDLLSLGGAVNFDLALKSTPQGKWVSSGFLNGEKLRIVEGENGVRLLNGTLEASFHDSTVRVNKLHFPGIIRVTPNEWRTRQWIEENPPAQNGSLDITAEWDIDKSKGFVKTVLDHYPIVQRSDRFAMMSGAVDMDIDLPKIKLDGKVTADAGWASIDISETAPSVDGDVIVLKPNQVQLDAAQSNTSNQLDMRLTVDLGPRFYLVGMGLNSGLIGAITLVQEKGRLTAEGQFRTRGGAIEAYGQRLQIARGEIDFSGNIANPSLNIEAIRRGQEVEAGLRVQGTAKKPKIVLVSYPDVSDVEKLSWLIMGRGPDSSGADLALLFSVGSSLIGGNSEPLYKRVGIDEIGVRSGGVGDTDNILPDRTVADSTAYKGSDEANQLFYATKKFGENWRVSVEQALTGTGTVVRGSYNLMKYLTVDLKFGTLNGLELVYRRIFKD</sequence>
<organism evidence="6 7">
    <name type="scientific">Pelistega ratti</name>
    <dbReference type="NCBI Taxonomy" id="2652177"/>
    <lineage>
        <taxon>Bacteria</taxon>
        <taxon>Pseudomonadati</taxon>
        <taxon>Pseudomonadota</taxon>
        <taxon>Betaproteobacteria</taxon>
        <taxon>Burkholderiales</taxon>
        <taxon>Alcaligenaceae</taxon>
        <taxon>Pelistega</taxon>
    </lineage>
</organism>
<dbReference type="PANTHER" id="PTHR36985:SF1">
    <property type="entry name" value="TRANSLOCATION AND ASSEMBLY MODULE SUBUNIT TAMB"/>
    <property type="match status" value="1"/>
</dbReference>
<dbReference type="Pfam" id="PF04357">
    <property type="entry name" value="TamB"/>
    <property type="match status" value="1"/>
</dbReference>
<evidence type="ECO:0000256" key="3">
    <source>
        <dbReference type="ARBA" id="ARBA00022989"/>
    </source>
</evidence>
<keyword evidence="4" id="KW-0472">Membrane</keyword>
<evidence type="ECO:0000256" key="1">
    <source>
        <dbReference type="ARBA" id="ARBA00004167"/>
    </source>
</evidence>
<evidence type="ECO:0000313" key="6">
    <source>
        <dbReference type="EMBL" id="NEN76079.1"/>
    </source>
</evidence>
<dbReference type="PANTHER" id="PTHR36985">
    <property type="entry name" value="TRANSLOCATION AND ASSEMBLY MODULE SUBUNIT TAMB"/>
    <property type="match status" value="1"/>
</dbReference>
<evidence type="ECO:0000256" key="2">
    <source>
        <dbReference type="ARBA" id="ARBA00022692"/>
    </source>
</evidence>
<dbReference type="EMBL" id="JAAGYR010000012">
    <property type="protein sequence ID" value="NEN76079.1"/>
    <property type="molecule type" value="Genomic_DNA"/>
</dbReference>
<evidence type="ECO:0000259" key="5">
    <source>
        <dbReference type="Pfam" id="PF04357"/>
    </source>
</evidence>
<reference evidence="6 7" key="1">
    <citation type="submission" date="2020-02" db="EMBL/GenBank/DDBJ databases">
        <title>Pelistega sp. NLN82 were isolated from wild rodents of the Hainan Island.</title>
        <authorList>
            <person name="Niu N."/>
            <person name="Zhou J."/>
        </authorList>
    </citation>
    <scope>NUCLEOTIDE SEQUENCE [LARGE SCALE GENOMIC DNA]</scope>
    <source>
        <strain evidence="6 7">NLN82</strain>
    </source>
</reference>
<feature type="domain" description="Translocation and assembly module TamB C-terminal" evidence="5">
    <location>
        <begin position="1141"/>
        <end position="1486"/>
    </location>
</feature>
<keyword evidence="7" id="KW-1185">Reference proteome</keyword>
<gene>
    <name evidence="6" type="ORF">F9B74_07060</name>
</gene>
<dbReference type="Proteomes" id="UP000477651">
    <property type="component" value="Unassembled WGS sequence"/>
</dbReference>
<protein>
    <recommendedName>
        <fullName evidence="5">Translocation and assembly module TamB C-terminal domain-containing protein</fullName>
    </recommendedName>
</protein>
<accession>A0A6L9Y6P8</accession>
<name>A0A6L9Y6P8_9BURK</name>
<evidence type="ECO:0000256" key="4">
    <source>
        <dbReference type="ARBA" id="ARBA00023136"/>
    </source>
</evidence>
<comment type="caution">
    <text evidence="6">The sequence shown here is derived from an EMBL/GenBank/DDBJ whole genome shotgun (WGS) entry which is preliminary data.</text>
</comment>
<proteinExistence type="predicted"/>
<dbReference type="InterPro" id="IPR007452">
    <property type="entry name" value="TamB_C"/>
</dbReference>
<evidence type="ECO:0000313" key="7">
    <source>
        <dbReference type="Proteomes" id="UP000477651"/>
    </source>
</evidence>
<dbReference type="GO" id="GO:0009306">
    <property type="term" value="P:protein secretion"/>
    <property type="evidence" value="ECO:0007669"/>
    <property type="project" value="InterPro"/>
</dbReference>
<comment type="subcellular location">
    <subcellularLocation>
        <location evidence="1">Membrane</location>
        <topology evidence="1">Single-pass membrane protein</topology>
    </subcellularLocation>
</comment>
<dbReference type="GO" id="GO:0005886">
    <property type="term" value="C:plasma membrane"/>
    <property type="evidence" value="ECO:0007669"/>
    <property type="project" value="InterPro"/>
</dbReference>
<keyword evidence="2" id="KW-0812">Transmembrane</keyword>